<keyword evidence="1" id="KW-0812">Transmembrane</keyword>
<organism evidence="3 4">
    <name type="scientific">Polaribacter marinivivus</name>
    <dbReference type="NCBI Taxonomy" id="1524260"/>
    <lineage>
        <taxon>Bacteria</taxon>
        <taxon>Pseudomonadati</taxon>
        <taxon>Bacteroidota</taxon>
        <taxon>Flavobacteriia</taxon>
        <taxon>Flavobacteriales</taxon>
        <taxon>Flavobacteriaceae</taxon>
    </lineage>
</organism>
<keyword evidence="4" id="KW-1185">Reference proteome</keyword>
<reference evidence="4" key="1">
    <citation type="journal article" date="2019" name="Int. J. Syst. Evol. Microbiol.">
        <title>The Global Catalogue of Microorganisms (GCM) 10K type strain sequencing project: providing services to taxonomists for standard genome sequencing and annotation.</title>
        <authorList>
            <consortium name="The Broad Institute Genomics Platform"/>
            <consortium name="The Broad Institute Genome Sequencing Center for Infectious Disease"/>
            <person name="Wu L."/>
            <person name="Ma J."/>
        </authorList>
    </citation>
    <scope>NUCLEOTIDE SEQUENCE [LARGE SCALE GENOMIC DNA]</scope>
    <source>
        <strain evidence="4">CECT 8655</strain>
    </source>
</reference>
<evidence type="ECO:0000256" key="1">
    <source>
        <dbReference type="SAM" id="Phobius"/>
    </source>
</evidence>
<dbReference type="SUPFAM" id="SSF74653">
    <property type="entry name" value="TolA/TonB C-terminal domain"/>
    <property type="match status" value="1"/>
</dbReference>
<feature type="transmembrane region" description="Helical" evidence="1">
    <location>
        <begin position="17"/>
        <end position="34"/>
    </location>
</feature>
<dbReference type="RefSeq" id="WP_298990822.1">
    <property type="nucleotide sequence ID" value="NZ_JBHSCY010000001.1"/>
</dbReference>
<sequence>MKTKKHPRKQLGNFSKLFFQIGIALSLFIIYLLIEHKTFEKEYANSLGDVTLVNELEEEIPIVEMKNLPPPPKTPAIVQQITVVEDDLKIEETIVETTETDETQAVIVVPQEITEIEEEEVVVEDVPFMTIQNVPIFPGCEGNNEELKKCFSQKIQFYFSKNFNAGLANELGLSEGKKKLFVVFRIDQKGTIGNVRARGPHPVLEKEVIKIINDLPQMKPGKQNGKAVPVSYSIPITFQVML</sequence>
<keyword evidence="1" id="KW-1133">Transmembrane helix</keyword>
<proteinExistence type="predicted"/>
<name>A0ABV8R7U5_9FLAO</name>
<protein>
    <submittedName>
        <fullName evidence="3">Energy transducer TonB</fullName>
    </submittedName>
</protein>
<comment type="caution">
    <text evidence="3">The sequence shown here is derived from an EMBL/GenBank/DDBJ whole genome shotgun (WGS) entry which is preliminary data.</text>
</comment>
<dbReference type="EMBL" id="JBHSCY010000001">
    <property type="protein sequence ID" value="MFC4268043.1"/>
    <property type="molecule type" value="Genomic_DNA"/>
</dbReference>
<keyword evidence="1" id="KW-0472">Membrane</keyword>
<accession>A0ABV8R7U5</accession>
<evidence type="ECO:0000313" key="3">
    <source>
        <dbReference type="EMBL" id="MFC4268043.1"/>
    </source>
</evidence>
<feature type="domain" description="TonB C-terminal" evidence="2">
    <location>
        <begin position="181"/>
        <end position="239"/>
    </location>
</feature>
<gene>
    <name evidence="3" type="ORF">ACFOWD_03905</name>
</gene>
<dbReference type="InterPro" id="IPR037682">
    <property type="entry name" value="TonB_C"/>
</dbReference>
<dbReference type="Proteomes" id="UP001595826">
    <property type="component" value="Unassembled WGS sequence"/>
</dbReference>
<evidence type="ECO:0000313" key="4">
    <source>
        <dbReference type="Proteomes" id="UP001595826"/>
    </source>
</evidence>
<dbReference type="Pfam" id="PF03544">
    <property type="entry name" value="TonB_C"/>
    <property type="match status" value="1"/>
</dbReference>
<evidence type="ECO:0000259" key="2">
    <source>
        <dbReference type="Pfam" id="PF03544"/>
    </source>
</evidence>
<dbReference type="Gene3D" id="3.30.1150.10">
    <property type="match status" value="1"/>
</dbReference>